<keyword evidence="5" id="KW-0677">Repeat</keyword>
<keyword evidence="7" id="KW-0539">Nucleus</keyword>
<dbReference type="PROSITE" id="PS50082">
    <property type="entry name" value="WD_REPEATS_2"/>
    <property type="match status" value="5"/>
</dbReference>
<dbReference type="PANTHER" id="PTHR43979">
    <property type="entry name" value="PRE-MRNA-PROCESSING FACTOR 17"/>
    <property type="match status" value="1"/>
</dbReference>
<evidence type="ECO:0000313" key="12">
    <source>
        <dbReference type="Proteomes" id="UP000001950"/>
    </source>
</evidence>
<dbReference type="eggNOG" id="KOG0282">
    <property type="taxonomic scope" value="Eukaryota"/>
</dbReference>
<dbReference type="PROSITE" id="PS00678">
    <property type="entry name" value="WD_REPEATS_1"/>
    <property type="match status" value="1"/>
</dbReference>
<reference evidence="11 12" key="1">
    <citation type="journal article" date="2005" name="Science">
        <title>Genome of the host-cell transforming parasite Theileria annulata compared with T. parva.</title>
        <authorList>
            <person name="Pain A."/>
            <person name="Renauld H."/>
            <person name="Berriman M."/>
            <person name="Murphy L."/>
            <person name="Yeats C.A."/>
            <person name="Weir W."/>
            <person name="Kerhornou A."/>
            <person name="Aslett M."/>
            <person name="Bishop R."/>
            <person name="Bouchier C."/>
            <person name="Cochet M."/>
            <person name="Coulson R.M.R."/>
            <person name="Cronin A."/>
            <person name="de Villiers E.P."/>
            <person name="Fraser A."/>
            <person name="Fosker N."/>
            <person name="Gardner M."/>
            <person name="Goble A."/>
            <person name="Griffiths-Jones S."/>
            <person name="Harris D.E."/>
            <person name="Katzer F."/>
            <person name="Larke N."/>
            <person name="Lord A."/>
            <person name="Maser P."/>
            <person name="McKellar S."/>
            <person name="Mooney P."/>
            <person name="Morton F."/>
            <person name="Nene V."/>
            <person name="O'Neil S."/>
            <person name="Price C."/>
            <person name="Quail M.A."/>
            <person name="Rabbinowitsch E."/>
            <person name="Rawlings N.D."/>
            <person name="Rutter S."/>
            <person name="Saunders D."/>
            <person name="Seeger K."/>
            <person name="Shah T."/>
            <person name="Squares R."/>
            <person name="Squares S."/>
            <person name="Tivey A."/>
            <person name="Walker A.R."/>
            <person name="Woodward J."/>
            <person name="Dobbelaere D.A.E."/>
            <person name="Langsley G."/>
            <person name="Rajandream M.A."/>
            <person name="McKeever D."/>
            <person name="Shiels B."/>
            <person name="Tait A."/>
            <person name="Barrell B.G."/>
            <person name="Hall N."/>
        </authorList>
    </citation>
    <scope>NUCLEOTIDE SEQUENCE [LARGE SCALE GENOMIC DNA]</scope>
    <source>
        <strain evidence="12">Ankara</strain>
    </source>
</reference>
<evidence type="ECO:0000256" key="2">
    <source>
        <dbReference type="ARBA" id="ARBA00022574"/>
    </source>
</evidence>
<dbReference type="SUPFAM" id="SSF50978">
    <property type="entry name" value="WD40 repeat-like"/>
    <property type="match status" value="1"/>
</dbReference>
<organism evidence="11 12">
    <name type="scientific">Theileria annulata</name>
    <dbReference type="NCBI Taxonomy" id="5874"/>
    <lineage>
        <taxon>Eukaryota</taxon>
        <taxon>Sar</taxon>
        <taxon>Alveolata</taxon>
        <taxon>Apicomplexa</taxon>
        <taxon>Aconoidasida</taxon>
        <taxon>Piroplasmida</taxon>
        <taxon>Theileriidae</taxon>
        <taxon>Theileria</taxon>
    </lineage>
</organism>
<gene>
    <name evidence="11" type="ORF">TA13035</name>
</gene>
<dbReference type="EMBL" id="CR940348">
    <property type="protein sequence ID" value="CAI74574.1"/>
    <property type="molecule type" value="Genomic_DNA"/>
</dbReference>
<feature type="compositionally biased region" description="Polar residues" evidence="10">
    <location>
        <begin position="34"/>
        <end position="61"/>
    </location>
</feature>
<keyword evidence="12" id="KW-1185">Reference proteome</keyword>
<dbReference type="FunFam" id="2.130.10.10:FF:000034">
    <property type="entry name" value="Pre-mRNA-processing factor 17, putative"/>
    <property type="match status" value="1"/>
</dbReference>
<keyword evidence="3" id="KW-0507">mRNA processing</keyword>
<dbReference type="FunCoup" id="Q4UEB5">
    <property type="interactions" value="418"/>
</dbReference>
<keyword evidence="6" id="KW-0508">mRNA splicing</keyword>
<evidence type="ECO:0000256" key="1">
    <source>
        <dbReference type="ARBA" id="ARBA00004123"/>
    </source>
</evidence>
<dbReference type="KEGG" id="tan:TA13035"/>
<feature type="region of interest" description="Disordered" evidence="10">
    <location>
        <begin position="1"/>
        <end position="61"/>
    </location>
</feature>
<keyword evidence="2 9" id="KW-0853">WD repeat</keyword>
<evidence type="ECO:0000256" key="10">
    <source>
        <dbReference type="SAM" id="MobiDB-lite"/>
    </source>
</evidence>
<dbReference type="OrthoDB" id="10257301at2759"/>
<evidence type="ECO:0000256" key="6">
    <source>
        <dbReference type="ARBA" id="ARBA00023187"/>
    </source>
</evidence>
<dbReference type="SMART" id="SM00320">
    <property type="entry name" value="WD40"/>
    <property type="match status" value="6"/>
</dbReference>
<dbReference type="CDD" id="cd00200">
    <property type="entry name" value="WD40"/>
    <property type="match status" value="1"/>
</dbReference>
<evidence type="ECO:0000313" key="11">
    <source>
        <dbReference type="EMBL" id="CAI74574.1"/>
    </source>
</evidence>
<dbReference type="GO" id="GO:0003729">
    <property type="term" value="F:mRNA binding"/>
    <property type="evidence" value="ECO:0007669"/>
    <property type="project" value="TreeGrafter"/>
</dbReference>
<feature type="repeat" description="WD" evidence="9">
    <location>
        <begin position="443"/>
        <end position="484"/>
    </location>
</feature>
<feature type="repeat" description="WD" evidence="9">
    <location>
        <begin position="400"/>
        <end position="442"/>
    </location>
</feature>
<feature type="repeat" description="WD" evidence="9">
    <location>
        <begin position="660"/>
        <end position="693"/>
    </location>
</feature>
<dbReference type="Pfam" id="PF00400">
    <property type="entry name" value="WD40"/>
    <property type="match status" value="5"/>
</dbReference>
<dbReference type="InterPro" id="IPR036322">
    <property type="entry name" value="WD40_repeat_dom_sf"/>
</dbReference>
<evidence type="ECO:0000256" key="3">
    <source>
        <dbReference type="ARBA" id="ARBA00022664"/>
    </source>
</evidence>
<dbReference type="PANTHER" id="PTHR43979:SF1">
    <property type="entry name" value="PRE-MRNA-PROCESSING FACTOR 17"/>
    <property type="match status" value="1"/>
</dbReference>
<dbReference type="Gene3D" id="2.130.10.10">
    <property type="entry name" value="YVTN repeat-like/Quinoprotein amine dehydrogenase"/>
    <property type="match status" value="1"/>
</dbReference>
<name>Q4UEB5_THEAN</name>
<feature type="compositionally biased region" description="Polar residues" evidence="10">
    <location>
        <begin position="14"/>
        <end position="26"/>
    </location>
</feature>
<dbReference type="InterPro" id="IPR001680">
    <property type="entry name" value="WD40_rpt"/>
</dbReference>
<protein>
    <recommendedName>
        <fullName evidence="8">Pre-mRNA-processing factor 17</fullName>
    </recommendedName>
</protein>
<dbReference type="GO" id="GO:0000398">
    <property type="term" value="P:mRNA splicing, via spliceosome"/>
    <property type="evidence" value="ECO:0007669"/>
    <property type="project" value="InterPro"/>
</dbReference>
<dbReference type="InterPro" id="IPR019775">
    <property type="entry name" value="WD40_repeat_CS"/>
</dbReference>
<dbReference type="STRING" id="5874.Q4UEB5"/>
<keyword evidence="4" id="KW-0747">Spliceosome</keyword>
<dbReference type="PROSITE" id="PS50294">
    <property type="entry name" value="WD_REPEATS_REGION"/>
    <property type="match status" value="4"/>
</dbReference>
<sequence length="693" mass="77721">MDLIGSYDSDSESDQNLSQSTVNLTNPRFKRNKSNLNTSPNFTCSNQADSDPNPYNSDINPSNTLFNLNPSSEIELLSVEQTDRKLSCKTTLYSDYHFNSNLGNNTQTNKPQNDNINTKTEIRTFQNDDSQVLSIQLGSRYNSSGIVTIPATAVNTTTVTPNTVDNIKVNNIKHEHERKADDMMYENYAVDELKYKSHSEISNYTRNGSTFCYSASFGGVSVNPSGVTEKVYFNPTAFDTDLITNNNTIISNYLVSEHKTGITGNTVNKAKRRLTQEEVSEDIFGPWIPYEEGELPVHPNTNASETDNSDKIESSKAKTTVGKGLMKCVPEKAEGLNEVITVDGKQFTQFNSLTVSTYNRKIESKYKPILLSTTAQNRSATKGAKSTEKYYIPKNEVGVLTGHSMSVYRIEFLPVTGNVLLSCGMDGFVKVWDINSQKCLRNYKGHAKGVRDVSFIENGNKFYSASFDSNVILWDTEYGKVIGVYKIEKTPYCLTPYPLDDNIFLVGGDSNKVIQMDARSGEMVLEYSEHMGCVNTITFIDNNRRIVTTADDKRVLVWDYNIPVVVKSVSSPETHTIPSVTPHPSQKFILAQSMDNQILVYETSSSRFKLFGRKRFRGHQNSGYAIKPNCSPDGRYVISGDSRGKLFFWDWKTSKQLQTFSAHKMALMDSKWHPTLSSTIATCSWDGTIKIFQ</sequence>
<dbReference type="InParanoid" id="Q4UEB5"/>
<dbReference type="GeneID" id="3862015"/>
<evidence type="ECO:0000256" key="9">
    <source>
        <dbReference type="PROSITE-ProRule" id="PRU00221"/>
    </source>
</evidence>
<dbReference type="VEuPathDB" id="PiroplasmaDB:TA13035"/>
<dbReference type="AlphaFoldDB" id="Q4UEB5"/>
<dbReference type="InterPro" id="IPR015943">
    <property type="entry name" value="WD40/YVTN_repeat-like_dom_sf"/>
</dbReference>
<evidence type="ECO:0000256" key="8">
    <source>
        <dbReference type="ARBA" id="ARBA00068146"/>
    </source>
</evidence>
<proteinExistence type="predicted"/>
<evidence type="ECO:0000256" key="4">
    <source>
        <dbReference type="ARBA" id="ARBA00022728"/>
    </source>
</evidence>
<evidence type="ECO:0000256" key="7">
    <source>
        <dbReference type="ARBA" id="ARBA00023242"/>
    </source>
</evidence>
<feature type="repeat" description="WD" evidence="9">
    <location>
        <begin position="631"/>
        <end position="659"/>
    </location>
</feature>
<dbReference type="InterPro" id="IPR032847">
    <property type="entry name" value="PRPF17"/>
</dbReference>
<comment type="subcellular location">
    <subcellularLocation>
        <location evidence="1">Nucleus</location>
    </subcellularLocation>
</comment>
<feature type="repeat" description="WD" evidence="9">
    <location>
        <begin position="527"/>
        <end position="559"/>
    </location>
</feature>
<dbReference type="GO" id="GO:0071013">
    <property type="term" value="C:catalytic step 2 spliceosome"/>
    <property type="evidence" value="ECO:0007669"/>
    <property type="project" value="InterPro"/>
</dbReference>
<evidence type="ECO:0000256" key="5">
    <source>
        <dbReference type="ARBA" id="ARBA00022737"/>
    </source>
</evidence>
<dbReference type="Proteomes" id="UP000001950">
    <property type="component" value="Chromosome 2"/>
</dbReference>
<dbReference type="RefSeq" id="XP_952306.1">
    <property type="nucleotide sequence ID" value="XM_947213.1"/>
</dbReference>
<accession>Q4UEB5</accession>
<dbReference type="OMA" id="GHTMAVQ"/>